<proteinExistence type="predicted"/>
<reference evidence="1" key="1">
    <citation type="journal article" date="2021" name="Environ. Microbiol.">
        <title>Gene family expansions and transcriptome signatures uncover fungal adaptations to wood decay.</title>
        <authorList>
            <person name="Hage H."/>
            <person name="Miyauchi S."/>
            <person name="Viragh M."/>
            <person name="Drula E."/>
            <person name="Min B."/>
            <person name="Chaduli D."/>
            <person name="Navarro D."/>
            <person name="Favel A."/>
            <person name="Norest M."/>
            <person name="Lesage-Meessen L."/>
            <person name="Balint B."/>
            <person name="Merenyi Z."/>
            <person name="de Eugenio L."/>
            <person name="Morin E."/>
            <person name="Martinez A.T."/>
            <person name="Baldrian P."/>
            <person name="Stursova M."/>
            <person name="Martinez M.J."/>
            <person name="Novotny C."/>
            <person name="Magnuson J.K."/>
            <person name="Spatafora J.W."/>
            <person name="Maurice S."/>
            <person name="Pangilinan J."/>
            <person name="Andreopoulos W."/>
            <person name="LaButti K."/>
            <person name="Hundley H."/>
            <person name="Na H."/>
            <person name="Kuo A."/>
            <person name="Barry K."/>
            <person name="Lipzen A."/>
            <person name="Henrissat B."/>
            <person name="Riley R."/>
            <person name="Ahrendt S."/>
            <person name="Nagy L.G."/>
            <person name="Grigoriev I.V."/>
            <person name="Martin F."/>
            <person name="Rosso M.N."/>
        </authorList>
    </citation>
    <scope>NUCLEOTIDE SEQUENCE</scope>
    <source>
        <strain evidence="1">CBS 384.51</strain>
    </source>
</reference>
<keyword evidence="2" id="KW-1185">Reference proteome</keyword>
<comment type="caution">
    <text evidence="1">The sequence shown here is derived from an EMBL/GenBank/DDBJ whole genome shotgun (WGS) entry which is preliminary data.</text>
</comment>
<evidence type="ECO:0000313" key="2">
    <source>
        <dbReference type="Proteomes" id="UP001055072"/>
    </source>
</evidence>
<evidence type="ECO:0000313" key="1">
    <source>
        <dbReference type="EMBL" id="KAI0094175.1"/>
    </source>
</evidence>
<name>A0ACB8UIN9_9APHY</name>
<dbReference type="EMBL" id="MU274900">
    <property type="protein sequence ID" value="KAI0094175.1"/>
    <property type="molecule type" value="Genomic_DNA"/>
</dbReference>
<protein>
    <submittedName>
        <fullName evidence="1">Uncharacterized protein</fullName>
    </submittedName>
</protein>
<accession>A0ACB8UIN9</accession>
<organism evidence="1 2">
    <name type="scientific">Irpex rosettiformis</name>
    <dbReference type="NCBI Taxonomy" id="378272"/>
    <lineage>
        <taxon>Eukaryota</taxon>
        <taxon>Fungi</taxon>
        <taxon>Dikarya</taxon>
        <taxon>Basidiomycota</taxon>
        <taxon>Agaricomycotina</taxon>
        <taxon>Agaricomycetes</taxon>
        <taxon>Polyporales</taxon>
        <taxon>Irpicaceae</taxon>
        <taxon>Irpex</taxon>
    </lineage>
</organism>
<gene>
    <name evidence="1" type="ORF">BDY19DRAFT_6683</name>
</gene>
<dbReference type="Proteomes" id="UP001055072">
    <property type="component" value="Unassembled WGS sequence"/>
</dbReference>
<sequence length="163" mass="18611">MCLRIVGPIPDGFPSDKLDTPYWGVPPPTVLPPSVLPYDHIKVEKLHLPSFKHVSNYVMHIRHASKNVFEELTWDSDVQDGPIHFCDSDVLLEDRDYMLISANKCTDNFLLCLQVTATHSLSLLSILFAAERRWIILFATWFRKSVAGNSHDLHCTMKSAYED</sequence>